<evidence type="ECO:0000313" key="3">
    <source>
        <dbReference type="EMBL" id="EDX15785.1"/>
    </source>
</evidence>
<dbReference type="AlphaFoldDB" id="B4NT95"/>
<accession>B4NT95</accession>
<keyword evidence="4" id="KW-1185">Reference proteome</keyword>
<dbReference type="EMBL" id="CH982844">
    <property type="protein sequence ID" value="EDX15785.1"/>
    <property type="molecule type" value="Genomic_DNA"/>
</dbReference>
<evidence type="ECO:0000313" key="4">
    <source>
        <dbReference type="Proteomes" id="UP000000304"/>
    </source>
</evidence>
<proteinExistence type="predicted"/>
<feature type="region of interest" description="Disordered" evidence="1">
    <location>
        <begin position="1"/>
        <end position="49"/>
    </location>
</feature>
<organism evidence="3 4">
    <name type="scientific">Drosophila simulans</name>
    <name type="common">Fruit fly</name>
    <dbReference type="NCBI Taxonomy" id="7240"/>
    <lineage>
        <taxon>Eukaryota</taxon>
        <taxon>Metazoa</taxon>
        <taxon>Ecdysozoa</taxon>
        <taxon>Arthropoda</taxon>
        <taxon>Hexapoda</taxon>
        <taxon>Insecta</taxon>
        <taxon>Pterygota</taxon>
        <taxon>Neoptera</taxon>
        <taxon>Endopterygota</taxon>
        <taxon>Diptera</taxon>
        <taxon>Brachycera</taxon>
        <taxon>Muscomorpha</taxon>
        <taxon>Ephydroidea</taxon>
        <taxon>Drosophilidae</taxon>
        <taxon>Drosophila</taxon>
        <taxon>Sophophora</taxon>
    </lineage>
</organism>
<reference evidence="3 4" key="1">
    <citation type="journal article" date="2007" name="Nature">
        <title>Evolution of genes and genomes on the Drosophila phylogeny.</title>
        <authorList>
            <consortium name="Drosophila 12 Genomes Consortium"/>
            <person name="Clark A.G."/>
            <person name="Eisen M.B."/>
            <person name="Smith D.R."/>
            <person name="Bergman C.M."/>
            <person name="Oliver B."/>
            <person name="Markow T.A."/>
            <person name="Kaufman T.C."/>
            <person name="Kellis M."/>
            <person name="Gelbart W."/>
            <person name="Iyer V.N."/>
            <person name="Pollard D.A."/>
            <person name="Sackton T.B."/>
            <person name="Larracuente A.M."/>
            <person name="Singh N.D."/>
            <person name="Abad J.P."/>
            <person name="Abt D.N."/>
            <person name="Adryan B."/>
            <person name="Aguade M."/>
            <person name="Akashi H."/>
            <person name="Anderson W.W."/>
            <person name="Aquadro C.F."/>
            <person name="Ardell D.H."/>
            <person name="Arguello R."/>
            <person name="Artieri C.G."/>
            <person name="Barbash D.A."/>
            <person name="Barker D."/>
            <person name="Barsanti P."/>
            <person name="Batterham P."/>
            <person name="Batzoglou S."/>
            <person name="Begun D."/>
            <person name="Bhutkar A."/>
            <person name="Blanco E."/>
            <person name="Bosak S.A."/>
            <person name="Bradley R.K."/>
            <person name="Brand A.D."/>
            <person name="Brent M.R."/>
            <person name="Brooks A.N."/>
            <person name="Brown R.H."/>
            <person name="Butlin R.K."/>
            <person name="Caggese C."/>
            <person name="Calvi B.R."/>
            <person name="Bernardo de Carvalho A."/>
            <person name="Caspi A."/>
            <person name="Castrezana S."/>
            <person name="Celniker S.E."/>
            <person name="Chang J.L."/>
            <person name="Chapple C."/>
            <person name="Chatterji S."/>
            <person name="Chinwalla A."/>
            <person name="Civetta A."/>
            <person name="Clifton S.W."/>
            <person name="Comeron J.M."/>
            <person name="Costello J.C."/>
            <person name="Coyne J.A."/>
            <person name="Daub J."/>
            <person name="David R.G."/>
            <person name="Delcher A.L."/>
            <person name="Delehaunty K."/>
            <person name="Do C.B."/>
            <person name="Ebling H."/>
            <person name="Edwards K."/>
            <person name="Eickbush T."/>
            <person name="Evans J.D."/>
            <person name="Filipski A."/>
            <person name="Findeiss S."/>
            <person name="Freyhult E."/>
            <person name="Fulton L."/>
            <person name="Fulton R."/>
            <person name="Garcia A.C."/>
            <person name="Gardiner A."/>
            <person name="Garfield D.A."/>
            <person name="Garvin B.E."/>
            <person name="Gibson G."/>
            <person name="Gilbert D."/>
            <person name="Gnerre S."/>
            <person name="Godfrey J."/>
            <person name="Good R."/>
            <person name="Gotea V."/>
            <person name="Gravely B."/>
            <person name="Greenberg A.J."/>
            <person name="Griffiths-Jones S."/>
            <person name="Gross S."/>
            <person name="Guigo R."/>
            <person name="Gustafson E.A."/>
            <person name="Haerty W."/>
            <person name="Hahn M.W."/>
            <person name="Halligan D.L."/>
            <person name="Halpern A.L."/>
            <person name="Halter G.M."/>
            <person name="Han M.V."/>
            <person name="Heger A."/>
            <person name="Hillier L."/>
            <person name="Hinrichs A.S."/>
            <person name="Holmes I."/>
            <person name="Hoskins R.A."/>
            <person name="Hubisz M.J."/>
            <person name="Hultmark D."/>
            <person name="Huntley M.A."/>
            <person name="Jaffe D.B."/>
            <person name="Jagadeeshan S."/>
            <person name="Jeck W.R."/>
            <person name="Johnson J."/>
            <person name="Jones C.D."/>
            <person name="Jordan W.C."/>
            <person name="Karpen G.H."/>
            <person name="Kataoka E."/>
            <person name="Keightley P.D."/>
            <person name="Kheradpour P."/>
            <person name="Kirkness E.F."/>
            <person name="Koerich L.B."/>
            <person name="Kristiansen K."/>
            <person name="Kudrna D."/>
            <person name="Kulathinal R.J."/>
            <person name="Kumar S."/>
            <person name="Kwok R."/>
            <person name="Lander E."/>
            <person name="Langley C.H."/>
            <person name="Lapoint R."/>
            <person name="Lazzaro B.P."/>
            <person name="Lee S.J."/>
            <person name="Levesque L."/>
            <person name="Li R."/>
            <person name="Lin C.F."/>
            <person name="Lin M.F."/>
            <person name="Lindblad-Toh K."/>
            <person name="Llopart A."/>
            <person name="Long M."/>
            <person name="Low L."/>
            <person name="Lozovsky E."/>
            <person name="Lu J."/>
            <person name="Luo M."/>
            <person name="Machado C.A."/>
            <person name="Makalowski W."/>
            <person name="Marzo M."/>
            <person name="Matsuda M."/>
            <person name="Matzkin L."/>
            <person name="McAllister B."/>
            <person name="McBride C.S."/>
            <person name="McKernan B."/>
            <person name="McKernan K."/>
            <person name="Mendez-Lago M."/>
            <person name="Minx P."/>
            <person name="Mollenhauer M.U."/>
            <person name="Montooth K."/>
            <person name="Mount S.M."/>
            <person name="Mu X."/>
            <person name="Myers E."/>
            <person name="Negre B."/>
            <person name="Newfeld S."/>
            <person name="Nielsen R."/>
            <person name="Noor M.A."/>
            <person name="O'Grady P."/>
            <person name="Pachter L."/>
            <person name="Papaceit M."/>
            <person name="Parisi M.J."/>
            <person name="Parisi M."/>
            <person name="Parts L."/>
            <person name="Pedersen J.S."/>
            <person name="Pesole G."/>
            <person name="Phillippy A.M."/>
            <person name="Ponting C.P."/>
            <person name="Pop M."/>
            <person name="Porcelli D."/>
            <person name="Powell J.R."/>
            <person name="Prohaska S."/>
            <person name="Pruitt K."/>
            <person name="Puig M."/>
            <person name="Quesneville H."/>
            <person name="Ram K.R."/>
            <person name="Rand D."/>
            <person name="Rasmussen M.D."/>
            <person name="Reed L.K."/>
            <person name="Reenan R."/>
            <person name="Reily A."/>
            <person name="Remington K.A."/>
            <person name="Rieger T.T."/>
            <person name="Ritchie M.G."/>
            <person name="Robin C."/>
            <person name="Rogers Y.H."/>
            <person name="Rohde C."/>
            <person name="Rozas J."/>
            <person name="Rubenfield M.J."/>
            <person name="Ruiz A."/>
            <person name="Russo S."/>
            <person name="Salzberg S.L."/>
            <person name="Sanchez-Gracia A."/>
            <person name="Saranga D.J."/>
            <person name="Sato H."/>
            <person name="Schaeffer S.W."/>
            <person name="Schatz M.C."/>
            <person name="Schlenke T."/>
            <person name="Schwartz R."/>
            <person name="Segarra C."/>
            <person name="Singh R.S."/>
            <person name="Sirot L."/>
            <person name="Sirota M."/>
            <person name="Sisneros N.B."/>
            <person name="Smith C.D."/>
            <person name="Smith T.F."/>
            <person name="Spieth J."/>
            <person name="Stage D.E."/>
            <person name="Stark A."/>
            <person name="Stephan W."/>
            <person name="Strausberg R.L."/>
            <person name="Strempel S."/>
            <person name="Sturgill D."/>
            <person name="Sutton G."/>
            <person name="Sutton G.G."/>
            <person name="Tao W."/>
            <person name="Teichmann S."/>
            <person name="Tobari Y.N."/>
            <person name="Tomimura Y."/>
            <person name="Tsolas J.M."/>
            <person name="Valente V.L."/>
            <person name="Venter E."/>
            <person name="Venter J.C."/>
            <person name="Vicario S."/>
            <person name="Vieira F.G."/>
            <person name="Vilella A.J."/>
            <person name="Villasante A."/>
            <person name="Walenz B."/>
            <person name="Wang J."/>
            <person name="Wasserman M."/>
            <person name="Watts T."/>
            <person name="Wilson D."/>
            <person name="Wilson R.K."/>
            <person name="Wing R.A."/>
            <person name="Wolfner M.F."/>
            <person name="Wong A."/>
            <person name="Wong G.K."/>
            <person name="Wu C.I."/>
            <person name="Wu G."/>
            <person name="Yamamoto D."/>
            <person name="Yang H.P."/>
            <person name="Yang S.P."/>
            <person name="Yorke J.A."/>
            <person name="Yoshida K."/>
            <person name="Zdobnov E."/>
            <person name="Zhang P."/>
            <person name="Zhang Y."/>
            <person name="Zimin A.V."/>
            <person name="Baldwin J."/>
            <person name="Abdouelleil A."/>
            <person name="Abdulkadir J."/>
            <person name="Abebe A."/>
            <person name="Abera B."/>
            <person name="Abreu J."/>
            <person name="Acer S.C."/>
            <person name="Aftuck L."/>
            <person name="Alexander A."/>
            <person name="An P."/>
            <person name="Anderson E."/>
            <person name="Anderson S."/>
            <person name="Arachi H."/>
            <person name="Azer M."/>
            <person name="Bachantsang P."/>
            <person name="Barry A."/>
            <person name="Bayul T."/>
            <person name="Berlin A."/>
            <person name="Bessette D."/>
            <person name="Bloom T."/>
            <person name="Blye J."/>
            <person name="Boguslavskiy L."/>
            <person name="Bonnet C."/>
            <person name="Boukhgalter B."/>
            <person name="Bourzgui I."/>
            <person name="Brown A."/>
            <person name="Cahill P."/>
            <person name="Channer S."/>
            <person name="Cheshatsang Y."/>
            <person name="Chuda L."/>
            <person name="Citroen M."/>
            <person name="Collymore A."/>
            <person name="Cooke P."/>
            <person name="Costello M."/>
            <person name="D'Aco K."/>
            <person name="Daza R."/>
            <person name="De Haan G."/>
            <person name="DeGray S."/>
            <person name="DeMaso C."/>
            <person name="Dhargay N."/>
            <person name="Dooley K."/>
            <person name="Dooley E."/>
            <person name="Doricent M."/>
            <person name="Dorje P."/>
            <person name="Dorjee K."/>
            <person name="Dupes A."/>
            <person name="Elong R."/>
            <person name="Falk J."/>
            <person name="Farina A."/>
            <person name="Faro S."/>
            <person name="Ferguson D."/>
            <person name="Fisher S."/>
            <person name="Foley C.D."/>
            <person name="Franke A."/>
            <person name="Friedrich D."/>
            <person name="Gadbois L."/>
            <person name="Gearin G."/>
            <person name="Gearin C.R."/>
            <person name="Giannoukos G."/>
            <person name="Goode T."/>
            <person name="Graham J."/>
            <person name="Grandbois E."/>
            <person name="Grewal S."/>
            <person name="Gyaltsen K."/>
            <person name="Hafez N."/>
            <person name="Hagos B."/>
            <person name="Hall J."/>
            <person name="Henson C."/>
            <person name="Hollinger A."/>
            <person name="Honan T."/>
            <person name="Huard M.D."/>
            <person name="Hughes L."/>
            <person name="Hurhula B."/>
            <person name="Husby M.E."/>
            <person name="Kamat A."/>
            <person name="Kanga B."/>
            <person name="Kashin S."/>
            <person name="Khazanovich D."/>
            <person name="Kisner P."/>
            <person name="Lance K."/>
            <person name="Lara M."/>
            <person name="Lee W."/>
            <person name="Lennon N."/>
            <person name="Letendre F."/>
            <person name="LeVine R."/>
            <person name="Lipovsky A."/>
            <person name="Liu X."/>
            <person name="Liu J."/>
            <person name="Liu S."/>
            <person name="Lokyitsang T."/>
            <person name="Lokyitsang Y."/>
            <person name="Lubonja R."/>
            <person name="Lui A."/>
            <person name="MacDonald P."/>
            <person name="Magnisalis V."/>
            <person name="Maru K."/>
            <person name="Matthews C."/>
            <person name="McCusker W."/>
            <person name="McDonough S."/>
            <person name="Mehta T."/>
            <person name="Meldrim J."/>
            <person name="Meneus L."/>
            <person name="Mihai O."/>
            <person name="Mihalev A."/>
            <person name="Mihova T."/>
            <person name="Mittelman R."/>
            <person name="Mlenga V."/>
            <person name="Montmayeur A."/>
            <person name="Mulrain L."/>
            <person name="Navidi A."/>
            <person name="Naylor J."/>
            <person name="Negash T."/>
            <person name="Nguyen T."/>
            <person name="Nguyen N."/>
            <person name="Nicol R."/>
            <person name="Norbu C."/>
            <person name="Norbu N."/>
            <person name="Novod N."/>
            <person name="O'Neill B."/>
            <person name="Osman S."/>
            <person name="Markiewicz E."/>
            <person name="Oyono O.L."/>
            <person name="Patti C."/>
            <person name="Phunkhang P."/>
            <person name="Pierre F."/>
            <person name="Priest M."/>
            <person name="Raghuraman S."/>
            <person name="Rege F."/>
            <person name="Reyes R."/>
            <person name="Rise C."/>
            <person name="Rogov P."/>
            <person name="Ross K."/>
            <person name="Ryan E."/>
            <person name="Settipalli S."/>
            <person name="Shea T."/>
            <person name="Sherpa N."/>
            <person name="Shi L."/>
            <person name="Shih D."/>
            <person name="Sparrow T."/>
            <person name="Spaulding J."/>
            <person name="Stalker J."/>
            <person name="Stange-Thomann N."/>
            <person name="Stavropoulos S."/>
            <person name="Stone C."/>
            <person name="Strader C."/>
            <person name="Tesfaye S."/>
            <person name="Thomson T."/>
            <person name="Thoulutsang Y."/>
            <person name="Thoulutsang D."/>
            <person name="Topham K."/>
            <person name="Topping I."/>
            <person name="Tsamla T."/>
            <person name="Vassiliev H."/>
            <person name="Vo A."/>
            <person name="Wangchuk T."/>
            <person name="Wangdi T."/>
            <person name="Weiand M."/>
            <person name="Wilkinson J."/>
            <person name="Wilson A."/>
            <person name="Yadav S."/>
            <person name="Young G."/>
            <person name="Yu Q."/>
            <person name="Zembek L."/>
            <person name="Zhong D."/>
            <person name="Zimmer A."/>
            <person name="Zwirko Z."/>
            <person name="Jaffe D.B."/>
            <person name="Alvarez P."/>
            <person name="Brockman W."/>
            <person name="Butler J."/>
            <person name="Chin C."/>
            <person name="Gnerre S."/>
            <person name="Grabherr M."/>
            <person name="Kleber M."/>
            <person name="Mauceli E."/>
            <person name="MacCallum I."/>
        </authorList>
    </citation>
    <scope>NUCLEOTIDE SEQUENCE [LARGE SCALE GENOMIC DNA]</scope>
    <source>
        <strain evidence="4">white501</strain>
    </source>
</reference>
<dbReference type="OrthoDB" id="441329at2759"/>
<keyword evidence="2" id="KW-0812">Transmembrane</keyword>
<sequence length="145" mass="16671">MAEDATMETCPSPEIGDSRKRPLDSDPENEQTKRSHFSSGKLTKIQSKSKSKFQIKFKFKSKSISKSKPNSFRQQKEEIEIYISNRSCISPLSCSLSLNFNFNLDLNLSFNINLKLLNSTLCLYLSLVRYLSIYLSTAFFYLRSV</sequence>
<gene>
    <name evidence="3" type="primary">Dsim\GD15148</name>
    <name evidence="3" type="ORF">Dsim_GD15148</name>
</gene>
<name>B4NT95_DROSI</name>
<feature type="transmembrane region" description="Helical" evidence="2">
    <location>
        <begin position="121"/>
        <end position="142"/>
    </location>
</feature>
<dbReference type="HOGENOM" id="CLU_1788892_0_0_1"/>
<evidence type="ECO:0000256" key="1">
    <source>
        <dbReference type="SAM" id="MobiDB-lite"/>
    </source>
</evidence>
<protein>
    <submittedName>
        <fullName evidence="3">GD15148</fullName>
    </submittedName>
</protein>
<evidence type="ECO:0000256" key="2">
    <source>
        <dbReference type="SAM" id="Phobius"/>
    </source>
</evidence>
<dbReference type="Proteomes" id="UP000000304">
    <property type="component" value="Unassembled WGS sequence"/>
</dbReference>
<keyword evidence="2" id="KW-1133">Transmembrane helix</keyword>
<keyword evidence="2" id="KW-0472">Membrane</keyword>